<dbReference type="EMBL" id="FNJK01000019">
    <property type="protein sequence ID" value="SDP28497.1"/>
    <property type="molecule type" value="Genomic_DNA"/>
</dbReference>
<proteinExistence type="predicted"/>
<reference evidence="1 2" key="1">
    <citation type="submission" date="2016-10" db="EMBL/GenBank/DDBJ databases">
        <authorList>
            <person name="de Groot N.N."/>
        </authorList>
    </citation>
    <scope>NUCLEOTIDE SEQUENCE [LARGE SCALE GENOMIC DNA]</scope>
    <source>
        <strain evidence="1 2">Sb04</strain>
    </source>
</reference>
<organism evidence="1 2">
    <name type="scientific">Streptococcus equinus</name>
    <name type="common">Streptococcus bovis</name>
    <dbReference type="NCBI Taxonomy" id="1335"/>
    <lineage>
        <taxon>Bacteria</taxon>
        <taxon>Bacillati</taxon>
        <taxon>Bacillota</taxon>
        <taxon>Bacilli</taxon>
        <taxon>Lactobacillales</taxon>
        <taxon>Streptococcaceae</taxon>
        <taxon>Streptococcus</taxon>
    </lineage>
</organism>
<dbReference type="Proteomes" id="UP000183816">
    <property type="component" value="Unassembled WGS sequence"/>
</dbReference>
<accession>A0A1H0RG17</accession>
<evidence type="ECO:0000313" key="1">
    <source>
        <dbReference type="EMBL" id="SDP28497.1"/>
    </source>
</evidence>
<sequence length="31" mass="3370">MANGAKMYLNIDGDEIPIGEVINGKMIYIGE</sequence>
<name>A0A1H0RG17_STREI</name>
<evidence type="ECO:0000313" key="2">
    <source>
        <dbReference type="Proteomes" id="UP000183816"/>
    </source>
</evidence>
<dbReference type="AlphaFoldDB" id="A0A1H0RG17"/>
<gene>
    <name evidence="1" type="ORF">SAMN05216347_1192</name>
</gene>
<protein>
    <submittedName>
        <fullName evidence="1">Uncharacterized protein</fullName>
    </submittedName>
</protein>